<name>A0ABY3R0Z0_9BRAD</name>
<dbReference type="InterPro" id="IPR002514">
    <property type="entry name" value="Transposase_8"/>
</dbReference>
<keyword evidence="4" id="KW-1185">Reference proteome</keyword>
<sequence>MAKHRTHSVEFKRQVSQEYLSGETLHGLAKRHDISRNLIRIWVEKFQAGALDEDLAAADLLQDYEARIAALERLVGKQALELEFLKGALHARPRRRSEPTSAITGPAASPSRKDVG</sequence>
<accession>A0ABY3R0Z0</accession>
<dbReference type="SUPFAM" id="SSF46689">
    <property type="entry name" value="Homeodomain-like"/>
    <property type="match status" value="1"/>
</dbReference>
<evidence type="ECO:0000313" key="2">
    <source>
        <dbReference type="EMBL" id="UFW91573.1"/>
    </source>
</evidence>
<reference evidence="2" key="1">
    <citation type="submission" date="2021-11" db="EMBL/GenBank/DDBJ databases">
        <title>Australian commercial rhizobial inoculants.</title>
        <authorList>
            <person name="Kohlmeier M.G."/>
            <person name="O'Hara G.W."/>
            <person name="Colombi E."/>
            <person name="Ramsay J.P."/>
            <person name="Terpolilli J."/>
        </authorList>
    </citation>
    <scope>NUCLEOTIDE SEQUENCE</scope>
    <source>
        <strain evidence="2">CC829</strain>
        <plasmid evidence="2">pCC829_1</plasmid>
    </source>
</reference>
<gene>
    <name evidence="2" type="ORF">BjapCC829_47130</name>
    <name evidence="3" type="ORF">BjapCC829_47350</name>
</gene>
<dbReference type="EMBL" id="CP088101">
    <property type="protein sequence ID" value="UFW91605.1"/>
    <property type="molecule type" value="Genomic_DNA"/>
</dbReference>
<evidence type="ECO:0000256" key="1">
    <source>
        <dbReference type="SAM" id="MobiDB-lite"/>
    </source>
</evidence>
<keyword evidence="2" id="KW-0614">Plasmid</keyword>
<dbReference type="InterPro" id="IPR009057">
    <property type="entry name" value="Homeodomain-like_sf"/>
</dbReference>
<proteinExistence type="predicted"/>
<evidence type="ECO:0000313" key="4">
    <source>
        <dbReference type="Proteomes" id="UP001430990"/>
    </source>
</evidence>
<protein>
    <submittedName>
        <fullName evidence="2">Transposase</fullName>
    </submittedName>
</protein>
<dbReference type="EMBL" id="CP088101">
    <property type="protein sequence ID" value="UFW91573.1"/>
    <property type="molecule type" value="Genomic_DNA"/>
</dbReference>
<geneLocation type="plasmid" evidence="2 4">
    <name>pCC829_1</name>
</geneLocation>
<dbReference type="RefSeq" id="WP_063981905.1">
    <property type="nucleotide sequence ID" value="NZ_CP088101.1"/>
</dbReference>
<feature type="region of interest" description="Disordered" evidence="1">
    <location>
        <begin position="91"/>
        <end position="116"/>
    </location>
</feature>
<evidence type="ECO:0000313" key="3">
    <source>
        <dbReference type="EMBL" id="UFW91605.1"/>
    </source>
</evidence>
<dbReference type="Pfam" id="PF01527">
    <property type="entry name" value="HTH_Tnp_1"/>
    <property type="match status" value="1"/>
</dbReference>
<dbReference type="Proteomes" id="UP001430990">
    <property type="component" value="Plasmid pCC829_1"/>
</dbReference>
<organism evidence="2 4">
    <name type="scientific">Bradyrhizobium barranii</name>
    <dbReference type="NCBI Taxonomy" id="2992140"/>
    <lineage>
        <taxon>Bacteria</taxon>
        <taxon>Pseudomonadati</taxon>
        <taxon>Pseudomonadota</taxon>
        <taxon>Alphaproteobacteria</taxon>
        <taxon>Hyphomicrobiales</taxon>
        <taxon>Nitrobacteraceae</taxon>
        <taxon>Bradyrhizobium</taxon>
    </lineage>
</organism>